<evidence type="ECO:0000313" key="2">
    <source>
        <dbReference type="EMBL" id="KAK8246871.1"/>
    </source>
</evidence>
<gene>
    <name evidence="2" type="ORF">HDK90DRAFT_23493</name>
</gene>
<protein>
    <recommendedName>
        <fullName evidence="1">F-box domain-containing protein</fullName>
    </recommendedName>
</protein>
<comment type="caution">
    <text evidence="2">The sequence shown here is derived from an EMBL/GenBank/DDBJ whole genome shotgun (WGS) entry which is preliminary data.</text>
</comment>
<reference evidence="2 3" key="1">
    <citation type="submission" date="2024-04" db="EMBL/GenBank/DDBJ databases">
        <title>Phyllosticta paracitricarpa is synonymous to the EU quarantine fungus P. citricarpa based on phylogenomic analyses.</title>
        <authorList>
            <consortium name="Lawrence Berkeley National Laboratory"/>
            <person name="Van Ingen-Buijs V.A."/>
            <person name="Van Westerhoven A.C."/>
            <person name="Haridas S."/>
            <person name="Skiadas P."/>
            <person name="Martin F."/>
            <person name="Groenewald J.Z."/>
            <person name="Crous P.W."/>
            <person name="Seidl M.F."/>
        </authorList>
    </citation>
    <scope>NUCLEOTIDE SEQUENCE [LARGE SCALE GENOMIC DNA]</scope>
    <source>
        <strain evidence="2 3">CBS 123374</strain>
    </source>
</reference>
<name>A0ABR1Z385_9PEZI</name>
<accession>A0ABR1Z385</accession>
<dbReference type="InterPro" id="IPR001810">
    <property type="entry name" value="F-box_dom"/>
</dbReference>
<sequence>MSSRFPTITRALSPRDLGHCESLVDKCPLDNGRHNCNTSVEDPHLGDLEQLPLEVIQSILAKSDIRTLTDFRRVNRRAMQVVDNIPEYKAIIKHAASVLRTILCVEAAPFITCEDLHRELCQKECRSCGQVGGYIQLLTFEKICAVCISGPRFGGGFHHCTKYLPSPVTTTQVATWTQTMGKLPYIRSVSARGTKANGKILVNYADASLAFGEDEHWKVVQRKQVDEGTNDMRRQQARGSHWAQRLIWERMARLQWLQLGCRLRAVVRAPIIKPGATGAEWTFLCLGCKPNTRLLHSRPPFKFAEFVEDTFAGHLEEHGEVCIKSRGPLERPSYFHAKHAKGR</sequence>
<evidence type="ECO:0000259" key="1">
    <source>
        <dbReference type="PROSITE" id="PS50181"/>
    </source>
</evidence>
<dbReference type="Pfam" id="PF00646">
    <property type="entry name" value="F-box"/>
    <property type="match status" value="1"/>
</dbReference>
<organism evidence="2 3">
    <name type="scientific">Phyllosticta capitalensis</name>
    <dbReference type="NCBI Taxonomy" id="121624"/>
    <lineage>
        <taxon>Eukaryota</taxon>
        <taxon>Fungi</taxon>
        <taxon>Dikarya</taxon>
        <taxon>Ascomycota</taxon>
        <taxon>Pezizomycotina</taxon>
        <taxon>Dothideomycetes</taxon>
        <taxon>Dothideomycetes incertae sedis</taxon>
        <taxon>Botryosphaeriales</taxon>
        <taxon>Phyllostictaceae</taxon>
        <taxon>Phyllosticta</taxon>
    </lineage>
</organism>
<proteinExistence type="predicted"/>
<dbReference type="Proteomes" id="UP001492380">
    <property type="component" value="Unassembled WGS sequence"/>
</dbReference>
<evidence type="ECO:0000313" key="3">
    <source>
        <dbReference type="Proteomes" id="UP001492380"/>
    </source>
</evidence>
<dbReference type="PROSITE" id="PS50181">
    <property type="entry name" value="FBOX"/>
    <property type="match status" value="1"/>
</dbReference>
<feature type="domain" description="F-box" evidence="1">
    <location>
        <begin position="45"/>
        <end position="91"/>
    </location>
</feature>
<keyword evidence="3" id="KW-1185">Reference proteome</keyword>
<dbReference type="EMBL" id="JBBWRZ010000001">
    <property type="protein sequence ID" value="KAK8246871.1"/>
    <property type="molecule type" value="Genomic_DNA"/>
</dbReference>